<reference evidence="3" key="1">
    <citation type="submission" date="2011-08" db="EMBL/GenBank/DDBJ databases">
        <authorList>
            <person name="Rombauts S."/>
        </authorList>
    </citation>
    <scope>NUCLEOTIDE SEQUENCE</scope>
    <source>
        <strain evidence="3">London</strain>
    </source>
</reference>
<feature type="compositionally biased region" description="Low complexity" evidence="1">
    <location>
        <begin position="125"/>
        <end position="149"/>
    </location>
</feature>
<feature type="compositionally biased region" description="Basic and acidic residues" evidence="1">
    <location>
        <begin position="1"/>
        <end position="19"/>
    </location>
</feature>
<accession>T1L4S1</accession>
<protein>
    <submittedName>
        <fullName evidence="2">Uncharacterized protein</fullName>
    </submittedName>
</protein>
<feature type="compositionally biased region" description="Low complexity" evidence="1">
    <location>
        <begin position="162"/>
        <end position="180"/>
    </location>
</feature>
<sequence>MAMQRIKETLRKTSSRDSLDSSSSLDSRDQQVPGSPKVDYHRLLASTSPSPSKSPSRSASPASPTPLPSTSTSNAPYTFALVNISSLANKSEDSLDSPRKQRKFRNEEASTTPESEDTLTLTQNSPTSSSFTLTSSSFLQTQPSQLLPTCPSKSNRSRSFDSAAASVGASSTTSSDSPKSTRTHLRTSPPFLELPKWKMLVRNKNTSSRSTDLTPHERDCVHCVLVVEQKKDAFLAPVVSPSSSSLLAPSFPGFFAASGSPSNYSPPLSSSPSISSESSLVEDSDSESISTRVGSLGQSESMEDEVYTDSLDSSSLPTVTLSLAPEIQITQIEEDSGLTVISLEVPVLPKSGRSASVDSSYLKVPQRTDIGIGESPPVKAQRSRSVDVALPVGPDGPYIIVPTEKPQPILTQ</sequence>
<feature type="region of interest" description="Disordered" evidence="1">
    <location>
        <begin position="1"/>
        <end position="75"/>
    </location>
</feature>
<organism evidence="2 3">
    <name type="scientific">Tetranychus urticae</name>
    <name type="common">Two-spotted spider mite</name>
    <dbReference type="NCBI Taxonomy" id="32264"/>
    <lineage>
        <taxon>Eukaryota</taxon>
        <taxon>Metazoa</taxon>
        <taxon>Ecdysozoa</taxon>
        <taxon>Arthropoda</taxon>
        <taxon>Chelicerata</taxon>
        <taxon>Arachnida</taxon>
        <taxon>Acari</taxon>
        <taxon>Acariformes</taxon>
        <taxon>Trombidiformes</taxon>
        <taxon>Prostigmata</taxon>
        <taxon>Eleutherengona</taxon>
        <taxon>Raphignathae</taxon>
        <taxon>Tetranychoidea</taxon>
        <taxon>Tetranychidae</taxon>
        <taxon>Tetranychus</taxon>
    </lineage>
</organism>
<feature type="compositionally biased region" description="Polar residues" evidence="1">
    <location>
        <begin position="109"/>
        <end position="124"/>
    </location>
</feature>
<feature type="compositionally biased region" description="Basic and acidic residues" evidence="1">
    <location>
        <begin position="90"/>
        <end position="108"/>
    </location>
</feature>
<feature type="region of interest" description="Disordered" evidence="1">
    <location>
        <begin position="265"/>
        <end position="303"/>
    </location>
</feature>
<proteinExistence type="predicted"/>
<dbReference type="EnsemblMetazoa" id="tetur40g00290.1">
    <property type="protein sequence ID" value="tetur40g00290.1"/>
    <property type="gene ID" value="tetur40g00290"/>
</dbReference>
<evidence type="ECO:0000313" key="3">
    <source>
        <dbReference type="Proteomes" id="UP000015104"/>
    </source>
</evidence>
<reference evidence="2" key="2">
    <citation type="submission" date="2015-06" db="UniProtKB">
        <authorList>
            <consortium name="EnsemblMetazoa"/>
        </authorList>
    </citation>
    <scope>IDENTIFICATION</scope>
</reference>
<dbReference type="AlphaFoldDB" id="T1L4S1"/>
<feature type="compositionally biased region" description="Polar residues" evidence="1">
    <location>
        <begin position="291"/>
        <end position="300"/>
    </location>
</feature>
<keyword evidence="3" id="KW-1185">Reference proteome</keyword>
<name>T1L4S1_TETUR</name>
<dbReference type="Proteomes" id="UP000015104">
    <property type="component" value="Unassembled WGS sequence"/>
</dbReference>
<feature type="compositionally biased region" description="Low complexity" evidence="1">
    <location>
        <begin position="45"/>
        <end position="75"/>
    </location>
</feature>
<dbReference type="EMBL" id="CAEY01001161">
    <property type="status" value="NOT_ANNOTATED_CDS"/>
    <property type="molecule type" value="Genomic_DNA"/>
</dbReference>
<feature type="compositionally biased region" description="Low complexity" evidence="1">
    <location>
        <begin position="265"/>
        <end position="279"/>
    </location>
</feature>
<dbReference type="HOGENOM" id="CLU_667873_0_0_1"/>
<evidence type="ECO:0000256" key="1">
    <source>
        <dbReference type="SAM" id="MobiDB-lite"/>
    </source>
</evidence>
<feature type="region of interest" description="Disordered" evidence="1">
    <location>
        <begin position="89"/>
        <end position="188"/>
    </location>
</feature>
<evidence type="ECO:0000313" key="2">
    <source>
        <dbReference type="EnsemblMetazoa" id="tetur40g00290.1"/>
    </source>
</evidence>